<organism evidence="3 4">
    <name type="scientific">Methylovulum psychrotolerans</name>
    <dbReference type="NCBI Taxonomy" id="1704499"/>
    <lineage>
        <taxon>Bacteria</taxon>
        <taxon>Pseudomonadati</taxon>
        <taxon>Pseudomonadota</taxon>
        <taxon>Gammaproteobacteria</taxon>
        <taxon>Methylococcales</taxon>
        <taxon>Methylococcaceae</taxon>
        <taxon>Methylovulum</taxon>
    </lineage>
</organism>
<dbReference type="PANTHER" id="PTHR30015:SF7">
    <property type="entry name" value="TYPE IV METHYL-DIRECTED RESTRICTION ENZYME ECOKMRR"/>
    <property type="match status" value="1"/>
</dbReference>
<dbReference type="EMBL" id="CP022129">
    <property type="protein sequence ID" value="ASF48856.1"/>
    <property type="molecule type" value="Genomic_DNA"/>
</dbReference>
<name>A0A1Z4C5N1_9GAMM</name>
<dbReference type="GO" id="GO:0015666">
    <property type="term" value="F:restriction endodeoxyribonuclease activity"/>
    <property type="evidence" value="ECO:0007669"/>
    <property type="project" value="TreeGrafter"/>
</dbReference>
<accession>A0A1Z4C5N1</accession>
<keyword evidence="3" id="KW-0255">Endonuclease</keyword>
<dbReference type="Proteomes" id="UP000197019">
    <property type="component" value="Chromosome"/>
</dbReference>
<evidence type="ECO:0000256" key="1">
    <source>
        <dbReference type="SAM" id="Phobius"/>
    </source>
</evidence>
<evidence type="ECO:0000313" key="3">
    <source>
        <dbReference type="EMBL" id="ASF48856.1"/>
    </source>
</evidence>
<feature type="transmembrane region" description="Helical" evidence="1">
    <location>
        <begin position="104"/>
        <end position="130"/>
    </location>
</feature>
<evidence type="ECO:0000259" key="2">
    <source>
        <dbReference type="Pfam" id="PF04471"/>
    </source>
</evidence>
<dbReference type="InterPro" id="IPR011335">
    <property type="entry name" value="Restrct_endonuc-II-like"/>
</dbReference>
<evidence type="ECO:0000313" key="4">
    <source>
        <dbReference type="Proteomes" id="UP000197019"/>
    </source>
</evidence>
<keyword evidence="3" id="KW-0378">Hydrolase</keyword>
<keyword evidence="1" id="KW-0812">Transmembrane</keyword>
<dbReference type="Gene3D" id="3.40.1350.10">
    <property type="match status" value="1"/>
</dbReference>
<reference evidence="3 4" key="1">
    <citation type="submission" date="2017-06" db="EMBL/GenBank/DDBJ databases">
        <title>Genome Sequencing of the methanotroph Methylovulum psychrotolerants str. HV10-M2 isolated from a high-altitude environment.</title>
        <authorList>
            <person name="Mateos-Rivera A."/>
        </authorList>
    </citation>
    <scope>NUCLEOTIDE SEQUENCE [LARGE SCALE GENOMIC DNA]</scope>
    <source>
        <strain evidence="3 4">HV10_M2</strain>
    </source>
</reference>
<dbReference type="GO" id="GO:0003677">
    <property type="term" value="F:DNA binding"/>
    <property type="evidence" value="ECO:0007669"/>
    <property type="project" value="InterPro"/>
</dbReference>
<dbReference type="PANTHER" id="PTHR30015">
    <property type="entry name" value="MRR RESTRICTION SYSTEM PROTEIN"/>
    <property type="match status" value="1"/>
</dbReference>
<dbReference type="InterPro" id="IPR011856">
    <property type="entry name" value="tRNA_endonuc-like_dom_sf"/>
</dbReference>
<keyword evidence="3" id="KW-0540">Nuclease</keyword>
<dbReference type="InterPro" id="IPR052906">
    <property type="entry name" value="Type_IV_Methyl-Rstrct_Enzyme"/>
</dbReference>
<gene>
    <name evidence="3" type="ORF">CEK71_20670</name>
</gene>
<dbReference type="Pfam" id="PF04471">
    <property type="entry name" value="Mrr_cat"/>
    <property type="match status" value="1"/>
</dbReference>
<sequence length="305" mass="33086">MVRWLVGLFISALKKCASEQDRLDVLAGLALAREILANKELSPLDKYLHIYALMDFKKTVAAIFASVSQAVKNYATSDMPLALKVTMPVTLAAAALIGGNSVGIAGFGGAIGVPVLLLLFVGVAGITAIIEAFLGKNTSADSYIGVVLSLIAKDEVLRRTKKELREAMEAEPAAPQKQTLSKDEVLLKRELLAMNPYDFERHVMAFFQDQGLLAWVTKKSNDAGVDGFARHANGLIVVQCKRNAEDNPVGSPTVQQFKGVVEENAAWCGYIVTTSYFTKAAVESAQKNDKLKLVDMAELLSWHKK</sequence>
<keyword evidence="1" id="KW-1133">Transmembrane helix</keyword>
<proteinExistence type="predicted"/>
<protein>
    <submittedName>
        <fullName evidence="3">Restriction endonuclease</fullName>
    </submittedName>
</protein>
<dbReference type="AlphaFoldDB" id="A0A1Z4C5N1"/>
<dbReference type="OrthoDB" id="9803736at2"/>
<keyword evidence="1" id="KW-0472">Membrane</keyword>
<dbReference type="GO" id="GO:0009307">
    <property type="term" value="P:DNA restriction-modification system"/>
    <property type="evidence" value="ECO:0007669"/>
    <property type="project" value="InterPro"/>
</dbReference>
<keyword evidence="4" id="KW-1185">Reference proteome</keyword>
<dbReference type="KEGG" id="mpsy:CEK71_20670"/>
<dbReference type="InterPro" id="IPR007560">
    <property type="entry name" value="Restrct_endonuc_IV_Mrr"/>
</dbReference>
<dbReference type="SUPFAM" id="SSF52980">
    <property type="entry name" value="Restriction endonuclease-like"/>
    <property type="match status" value="1"/>
</dbReference>
<feature type="domain" description="Restriction endonuclease type IV Mrr" evidence="2">
    <location>
        <begin position="192"/>
        <end position="302"/>
    </location>
</feature>